<sequence>MNEQIIMNTIGNKKNAKAIDEANGKAIGYSKDACEECCKHKDDGVYVIAIDPTRSGDDGIYRTGQIACVNKNFQLFKDKSDYILKTNNGVSFMFMEEEAGKLIGIFK</sequence>
<dbReference type="GeneID" id="65129585"/>
<accession>A0A7M1RYU7</accession>
<evidence type="ECO:0000313" key="1">
    <source>
        <dbReference type="EMBL" id="QOR59092.1"/>
    </source>
</evidence>
<name>A0A7M1RYU7_9CAUD</name>
<dbReference type="RefSeq" id="YP_010111250.1">
    <property type="nucleotide sequence ID" value="NC_055879.1"/>
</dbReference>
<evidence type="ECO:0000313" key="2">
    <source>
        <dbReference type="Proteomes" id="UP000593772"/>
    </source>
</evidence>
<dbReference type="Proteomes" id="UP000593772">
    <property type="component" value="Segment"/>
</dbReference>
<keyword evidence="2" id="KW-1185">Reference proteome</keyword>
<dbReference type="KEGG" id="vg:65129585"/>
<protein>
    <submittedName>
        <fullName evidence="1">Uncharacterized protein</fullName>
    </submittedName>
</protein>
<reference evidence="1 2" key="1">
    <citation type="submission" date="2020-07" db="EMBL/GenBank/DDBJ databases">
        <title>Taxonomic proposal: Crassvirales, a new order of highly abundant and diverse bacterial viruses.</title>
        <authorList>
            <person name="Shkoporov A.N."/>
            <person name="Stockdale S.R."/>
            <person name="Guerin E."/>
            <person name="Ross R.P."/>
            <person name="Hill C."/>
        </authorList>
    </citation>
    <scope>NUCLEOTIDE SEQUENCE [LARGE SCALE GENOMIC DNA]</scope>
</reference>
<organism evidence="1 2">
    <name type="scientific">uncultured phage cr110_1</name>
    <dbReference type="NCBI Taxonomy" id="2772070"/>
    <lineage>
        <taxon>Viruses</taxon>
        <taxon>Duplodnaviria</taxon>
        <taxon>Heunggongvirae</taxon>
        <taxon>Uroviricota</taxon>
        <taxon>Caudoviricetes</taxon>
        <taxon>Crassvirales</taxon>
        <taxon>Intestiviridae</taxon>
        <taxon>Crudevirinae</taxon>
        <taxon>Delmidovirus</taxon>
        <taxon>Delmidovirus intestinihominis</taxon>
    </lineage>
</organism>
<dbReference type="EMBL" id="MT774386">
    <property type="protein sequence ID" value="QOR59092.1"/>
    <property type="molecule type" value="Genomic_DNA"/>
</dbReference>
<proteinExistence type="predicted"/>